<proteinExistence type="predicted"/>
<protein>
    <submittedName>
        <fullName evidence="2">Uncharacterized protein</fullName>
    </submittedName>
</protein>
<sequence length="109" mass="12066">MYEQGMQSLNKRPPFFLNSSSMCYRAPGVTDAALVHHDTMSPYKHQRPQAQSPASVSHANTYPYMQDQPRYALPVGAATPYDSPVYRTMHYQAETCGSDIPDGTLIPAG</sequence>
<dbReference type="Proteomes" id="UP001209878">
    <property type="component" value="Unassembled WGS sequence"/>
</dbReference>
<keyword evidence="3" id="KW-1185">Reference proteome</keyword>
<reference evidence="2" key="1">
    <citation type="journal article" date="2023" name="Mol. Biol. Evol.">
        <title>Third-Generation Sequencing Reveals the Adaptive Role of the Epigenome in Three Deep-Sea Polychaetes.</title>
        <authorList>
            <person name="Perez M."/>
            <person name="Aroh O."/>
            <person name="Sun Y."/>
            <person name="Lan Y."/>
            <person name="Juniper S.K."/>
            <person name="Young C.R."/>
            <person name="Angers B."/>
            <person name="Qian P.Y."/>
        </authorList>
    </citation>
    <scope>NUCLEOTIDE SEQUENCE</scope>
    <source>
        <strain evidence="2">R07B-5</strain>
    </source>
</reference>
<accession>A0AAD9KQ95</accession>
<evidence type="ECO:0000256" key="1">
    <source>
        <dbReference type="SAM" id="MobiDB-lite"/>
    </source>
</evidence>
<evidence type="ECO:0000313" key="3">
    <source>
        <dbReference type="Proteomes" id="UP001209878"/>
    </source>
</evidence>
<feature type="compositionally biased region" description="Polar residues" evidence="1">
    <location>
        <begin position="48"/>
        <end position="60"/>
    </location>
</feature>
<dbReference type="AlphaFoldDB" id="A0AAD9KQ95"/>
<organism evidence="2 3">
    <name type="scientific">Ridgeia piscesae</name>
    <name type="common">Tubeworm</name>
    <dbReference type="NCBI Taxonomy" id="27915"/>
    <lineage>
        <taxon>Eukaryota</taxon>
        <taxon>Metazoa</taxon>
        <taxon>Spiralia</taxon>
        <taxon>Lophotrochozoa</taxon>
        <taxon>Annelida</taxon>
        <taxon>Polychaeta</taxon>
        <taxon>Sedentaria</taxon>
        <taxon>Canalipalpata</taxon>
        <taxon>Sabellida</taxon>
        <taxon>Siboglinidae</taxon>
        <taxon>Ridgeia</taxon>
    </lineage>
</organism>
<dbReference type="EMBL" id="JAODUO010000738">
    <property type="protein sequence ID" value="KAK2175307.1"/>
    <property type="molecule type" value="Genomic_DNA"/>
</dbReference>
<gene>
    <name evidence="2" type="ORF">NP493_736g04014</name>
</gene>
<comment type="caution">
    <text evidence="2">The sequence shown here is derived from an EMBL/GenBank/DDBJ whole genome shotgun (WGS) entry which is preliminary data.</text>
</comment>
<evidence type="ECO:0000313" key="2">
    <source>
        <dbReference type="EMBL" id="KAK2175307.1"/>
    </source>
</evidence>
<name>A0AAD9KQ95_RIDPI</name>
<feature type="region of interest" description="Disordered" evidence="1">
    <location>
        <begin position="42"/>
        <end position="61"/>
    </location>
</feature>